<gene>
    <name evidence="2" type="ORF">UBRO2_01671</name>
</gene>
<reference evidence="2" key="1">
    <citation type="submission" date="2018-08" db="EMBL/GenBank/DDBJ databases">
        <authorList>
            <person name="Guldener U."/>
        </authorList>
    </citation>
    <scope>NUCLEOTIDE SEQUENCE</scope>
    <source>
        <strain evidence="2">UB2</strain>
    </source>
</reference>
<dbReference type="SMART" id="SM00173">
    <property type="entry name" value="RAS"/>
    <property type="match status" value="1"/>
</dbReference>
<accession>A0A8H8QJG7</accession>
<dbReference type="SUPFAM" id="SSF52540">
    <property type="entry name" value="P-loop containing nucleoside triphosphate hydrolases"/>
    <property type="match status" value="1"/>
</dbReference>
<dbReference type="Proteomes" id="UP000658997">
    <property type="component" value="Unassembled WGS sequence"/>
</dbReference>
<proteinExistence type="inferred from homology"/>
<dbReference type="PROSITE" id="PS51421">
    <property type="entry name" value="RAS"/>
    <property type="match status" value="1"/>
</dbReference>
<dbReference type="InterPro" id="IPR005225">
    <property type="entry name" value="Small_GTP-bd"/>
</dbReference>
<keyword evidence="3" id="KW-1185">Reference proteome</keyword>
<dbReference type="InterPro" id="IPR027417">
    <property type="entry name" value="P-loop_NTPase"/>
</dbReference>
<dbReference type="Gene3D" id="3.40.50.300">
    <property type="entry name" value="P-loop containing nucleotide triphosphate hydrolases"/>
    <property type="match status" value="1"/>
</dbReference>
<dbReference type="InterPro" id="IPR001806">
    <property type="entry name" value="Small_GTPase"/>
</dbReference>
<evidence type="ECO:0000256" key="1">
    <source>
        <dbReference type="ARBA" id="ARBA00006270"/>
    </source>
</evidence>
<dbReference type="PANTHER" id="PTHR47979">
    <property type="entry name" value="DRAB11-RELATED"/>
    <property type="match status" value="1"/>
</dbReference>
<dbReference type="EMBL" id="ULHB01000022">
    <property type="protein sequence ID" value="SYW77048.1"/>
    <property type="molecule type" value="Genomic_DNA"/>
</dbReference>
<dbReference type="AlphaFoldDB" id="A0A8H8QJG7"/>
<evidence type="ECO:0000313" key="2">
    <source>
        <dbReference type="EMBL" id="SYW77048.1"/>
    </source>
</evidence>
<comment type="caution">
    <text evidence="2">The sequence shown here is derived from an EMBL/GenBank/DDBJ whole genome shotgun (WGS) entry which is preliminary data.</text>
</comment>
<protein>
    <submittedName>
        <fullName evidence="2">Probable GTP-binding protein</fullName>
    </submittedName>
</protein>
<dbReference type="Pfam" id="PF00071">
    <property type="entry name" value="Ras"/>
    <property type="match status" value="2"/>
</dbReference>
<comment type="similarity">
    <text evidence="1">Belongs to the small GTPase superfamily. Rab family.</text>
</comment>
<dbReference type="GO" id="GO:0003924">
    <property type="term" value="F:GTPase activity"/>
    <property type="evidence" value="ECO:0007669"/>
    <property type="project" value="InterPro"/>
</dbReference>
<dbReference type="SMART" id="SM00175">
    <property type="entry name" value="RAB"/>
    <property type="match status" value="1"/>
</dbReference>
<evidence type="ECO:0000313" key="3">
    <source>
        <dbReference type="Proteomes" id="UP000658997"/>
    </source>
</evidence>
<dbReference type="InterPro" id="IPR050209">
    <property type="entry name" value="Rab_GTPases_membrane_traffic"/>
</dbReference>
<dbReference type="NCBIfam" id="TIGR00231">
    <property type="entry name" value="small_GTP"/>
    <property type="match status" value="1"/>
</dbReference>
<dbReference type="SMART" id="SM00176">
    <property type="entry name" value="RAN"/>
    <property type="match status" value="1"/>
</dbReference>
<name>A0A8H8QJG7_9BASI</name>
<dbReference type="GO" id="GO:0005525">
    <property type="term" value="F:GTP binding"/>
    <property type="evidence" value="ECO:0007669"/>
    <property type="project" value="InterPro"/>
</dbReference>
<dbReference type="SMART" id="SM00174">
    <property type="entry name" value="RHO"/>
    <property type="match status" value="1"/>
</dbReference>
<dbReference type="FunFam" id="3.40.50.300:FF:001728">
    <property type="entry name" value="Ras related protein1"/>
    <property type="match status" value="1"/>
</dbReference>
<organism evidence="2 3">
    <name type="scientific">Ustilago bromivora</name>
    <dbReference type="NCBI Taxonomy" id="307758"/>
    <lineage>
        <taxon>Eukaryota</taxon>
        <taxon>Fungi</taxon>
        <taxon>Dikarya</taxon>
        <taxon>Basidiomycota</taxon>
        <taxon>Ustilaginomycotina</taxon>
        <taxon>Ustilaginomycetes</taxon>
        <taxon>Ustilaginales</taxon>
        <taxon>Ustilaginaceae</taxon>
        <taxon>Ustilago</taxon>
    </lineage>
</organism>
<dbReference type="PROSITE" id="PS51419">
    <property type="entry name" value="RAB"/>
    <property type="match status" value="1"/>
</dbReference>
<sequence>MDDHASLKMSAAYDFLLKFIIIGEAGTGKSCLLHHFIHNQFKDQSAHTIGVEFSSRLIKIGNKSVKLQLWDTAGQERFRSVTRSYYRGAAAALLVYDITKYVALSSPSNLHTPANESSDSCPASYRRRSTFEPLSRWLTDARALASPDLAVVLVGNKTDRGEDEREVGYLEASKWANENGVLFLETSSMTGENVEAPFALAARSILLAIESGKLDPEKAGSGVSYGDRALRRVGSGSRFSFADMDPSSIRPQRRGGAAIRIKEVFGDKMGGCC</sequence>
<dbReference type="PRINTS" id="PR00449">
    <property type="entry name" value="RASTRNSFRMNG"/>
</dbReference>